<dbReference type="PANTHER" id="PTHR22605">
    <property type="entry name" value="RZ-TYPE DOMAIN-CONTAINING PROTEIN"/>
    <property type="match status" value="1"/>
</dbReference>
<reference evidence="3 4" key="1">
    <citation type="submission" date="2018-08" db="EMBL/GenBank/DDBJ databases">
        <title>Genome and evolution of the arbuscular mycorrhizal fungus Diversispora epigaea (formerly Glomus versiforme) and its bacterial endosymbionts.</title>
        <authorList>
            <person name="Sun X."/>
            <person name="Fei Z."/>
            <person name="Harrison M."/>
        </authorList>
    </citation>
    <scope>NUCLEOTIDE SEQUENCE [LARGE SCALE GENOMIC DNA]</scope>
    <source>
        <strain evidence="3 4">IT104</strain>
    </source>
</reference>
<dbReference type="OrthoDB" id="2400221at2759"/>
<dbReference type="Gene3D" id="3.40.50.300">
    <property type="entry name" value="P-loop containing nucleotide triphosphate hydrolases"/>
    <property type="match status" value="1"/>
</dbReference>
<feature type="domain" description="AAA+ ATPase" evidence="2">
    <location>
        <begin position="2227"/>
        <end position="2377"/>
    </location>
</feature>
<dbReference type="SUPFAM" id="SSF52540">
    <property type="entry name" value="P-loop containing nucleoside triphosphate hydrolases"/>
    <property type="match status" value="1"/>
</dbReference>
<dbReference type="STRING" id="1348612.A0A397IZZ6"/>
<organism evidence="3 4">
    <name type="scientific">Diversispora epigaea</name>
    <dbReference type="NCBI Taxonomy" id="1348612"/>
    <lineage>
        <taxon>Eukaryota</taxon>
        <taxon>Fungi</taxon>
        <taxon>Fungi incertae sedis</taxon>
        <taxon>Mucoromycota</taxon>
        <taxon>Glomeromycotina</taxon>
        <taxon>Glomeromycetes</taxon>
        <taxon>Diversisporales</taxon>
        <taxon>Diversisporaceae</taxon>
        <taxon>Diversispora</taxon>
    </lineage>
</organism>
<dbReference type="InterPro" id="IPR031248">
    <property type="entry name" value="RNF213"/>
</dbReference>
<evidence type="ECO:0000256" key="1">
    <source>
        <dbReference type="SAM" id="Coils"/>
    </source>
</evidence>
<evidence type="ECO:0000313" key="3">
    <source>
        <dbReference type="EMBL" id="RHZ80677.1"/>
    </source>
</evidence>
<feature type="coiled-coil region" evidence="1">
    <location>
        <begin position="1193"/>
        <end position="1220"/>
    </location>
</feature>
<name>A0A397IZZ6_9GLOM</name>
<evidence type="ECO:0000259" key="2">
    <source>
        <dbReference type="SMART" id="SM00382"/>
    </source>
</evidence>
<dbReference type="PANTHER" id="PTHR22605:SF1">
    <property type="entry name" value="RZ-TYPE DOMAIN-CONTAINING PROTEIN"/>
    <property type="match status" value="1"/>
</dbReference>
<protein>
    <recommendedName>
        <fullName evidence="2">AAA+ ATPase domain-containing protein</fullName>
    </recommendedName>
</protein>
<keyword evidence="1" id="KW-0175">Coiled coil</keyword>
<dbReference type="InterPro" id="IPR003593">
    <property type="entry name" value="AAA+_ATPase"/>
</dbReference>
<dbReference type="InterPro" id="IPR027417">
    <property type="entry name" value="P-loop_NTPase"/>
</dbReference>
<dbReference type="EMBL" id="PQFF01000123">
    <property type="protein sequence ID" value="RHZ80677.1"/>
    <property type="molecule type" value="Genomic_DNA"/>
</dbReference>
<evidence type="ECO:0000313" key="4">
    <source>
        <dbReference type="Proteomes" id="UP000266861"/>
    </source>
</evidence>
<sequence>MNIPSLDPTNHEENYSSLGSNSDGEIFNVTFHIHLPNFDTGEPIVLGSCDELGDWNNPNKLEQPDPHGHPTYWRSKPINILLAYENMPEIKYKYGILLKGWKVYVDYEGEGYEQDRTLDTTMNDQYDIWLSNNKYLMNIDDFVFVDVIYQSVNAKNFKEKIMQYQSLLKNHGHHARNVSNIEFIVNNISQPREKRLFLCVLLGYYIQQHPIMQFPQNFQSNDLLEALENASEDTLPSTTLELMPGVLKSLVQHNAIYKSFAWIGIFKSAIILDPQFSFVDSFLGIEYNDNNDLNNFFKVWNESAKPYMKFIDEETYTKIARHLINISRTMSLLIATWKDITDRSINVSNRVRQFLIERIRINIDHSDASASTLIDDYNKIPSDFRNDVSGIFCNRVIYLLKHPRTEWNRNNLDSIEKLLLTESIYWSSDNHLYALEAISQSKEIKILNIFSRLLKHWFVNNNSVQDSKNPKVLPICKDWFNSVLTRLNDLQNSISGDEGIFVFTIFNYLSVAYKVVKDRKKIYDELSRIATTRVRECSELRILKATTRVVNLEPHVIQEFFNIAVDLLRQSVYNANTQLLDKIRSICGNTYTDKMDRLKINHGISEQLICNIMTKLQSHYIPPSISEHYWNLLNSGQFWKVIFLAEGNIENLHKHPHVQQIRDDINQLASLIAEKTIDIKSLRLILRHKDTELFTYFDCPNSKKKLNTVFVSKADISEVRKQCKNYESTLNELRIYYEIFCPASKVSDVQEYLSKIDTESKILSQIRLKDILNPEHWEFHSETIEMARKVYIFAESQTFGNIFNSLLSEVAETLTVEDITKTILTKALERFAQLCNQYKGQDWEKLKCSDAAFLWKDVTNVELELKLMENYVAFSKNQKNHDNLVKTLKRLASVPNWVVHLEQLFTIIEIFDVPHEKDDWLTKSRRILQDDILTLGKLNNFLDYLNGNLAKIDSDTCWPLIKELSEAGDFIEFLKSIAEHDIKNLINGVDEFNDERLNQEDIVASLIQVQQLLLQLMNKVKSKDISIKKFLADLAAINSDNPTLVGKITLCSSCNMALQNMYKNISNRGEVSKEKIQNAVKKGTYSFERIGKDEKFTVALTYPSKKSNVKPYTLSDLQDFRERALLIAKLTSAVNMKMDANEEEQITKAQIMDEFVRQVDLVHEICNVGVKLIQMGHFSYRQYEKSVSGDNKINELTELLKSLKEDLKQWENIIDRAQEIHYYLTFFSAHHILTFLDYFTNDDQANTEICKTLIQFVNKKARLLPSKKGDFKISRQNHLDVLCEIGDKIKNIFGDIPIQLHSLKTKGAVVPSDIVHRGRLFVAACNNKLLVPNIIMSIYTNHGYFPEPWQILICKSFTTMEEISIFIKRCFLAADNGYKDHLFCIANLEELDFDLQYNLVNYIRSLRERHADYLLALICCHEAGIRHHILDQFSTEVVITNGLCGETMKDIYSQLYPSVACVSSDLSGQGKSEWIKQSSYLKHKIPRSFLISDDINFNKLVYKLKEFQLHEEESLHINFVSPNNCSDVNMFLFELLTLGFVFSDVDIACLPQTTVFIEIASIDKQKLFNSIPITSYFTKTHLSWDIDKLSVSDVIHSPIQIVCQYLNAFDQAIIEENNILFHGEGAITQPLPTQRCQELVGKYFLNENADKISSFRFVEIFINVLADQLVHFSSSLYFRVENLFQILKENDLRTTLMQNLIDVSKDFATRSVHTKEAQLKSIGFIDTDLEDIKIGVKSWNDSNNLLMCFMSQSPDSICTLYQDPEKVDENVKTFLKIQFPGNPREWRLEDYNCLPDEELLNRLECLACKTTRKIDLTKYALSADNLVKMALILLRARANIPVVVMGEAGCGKTSLISYLAHVVDVMFKALNLHAGISEANILYFMSEVEKDAAEREIWIFFDEINTCDHIGLLADLIAHRMLHGKLIHPNIRLFSACNPYRIRTKSQSKAGLRTKVTRYEEKSKLVYQVKPLPDQILDYVWDYADLIAHRMLHGKLIHPNIRLFSACNPYRIRTKSQSKAGLRTKVTRYEEKSKLVYQVKPLPDQILDYVWDYGILQKNDEKKYIQIMTNKELKELNHPVLTELLFGSQEFIRSIEKPHNVSLRDVKRVIKSIKFFNYSLNNRPRRSKTIPRYPNNNSIQLPFRCYILALALCYQSRIYDQEERLNYRKDMVEIFRSKNINLDDRKFKEIIKQEQEDIVKRMIIPPNIALNEALLENILVMTVCILTRIPVFIIGESGTSKSLAIQLISQNLGKDSNDRFFQTLPQVYLIPHHGSSASTSDGIIEVFQKAVKFQETSTDEFPSISVVLLEGVGLAETSPHNPLKVLHSLLEPSYPADGPTVSVVGIGNWRLDNIQRPKFGIEDLVETADRLLEGKARSVSLKPLAEAYLEYEKSGQIHPNFHGLRDYYSLVKSMSMSEMTPDNIQMALARNFGGTDSNARLCEEYFGGVIQKFNNYGEWEYEPISTSELINANLRDESARHLMVIGKSDSIVNILDFQLKSQGLEPVVILGSQFPDDQQDYSYSVLSRIMMCVEAGRPFILTDLDNVYGALYDLWNQNYIVYGNKDNPRYFTRVAHGDSNPMFHVDNKFRCILVLDESRLDKADPLLLNRFEKQRLTIEDALTKQQHEIVEILKKWVRQMGTLVSEDGIPSRSDFTLKDLFIGFDLDETLQSLVINTMKMNPDNQNEEILTKCKESLVAIASADGIIRATKSAIDPEESLLWKKVYFPSLKHNNKDNDDLFWNNVFFPSQEHGNQFHDHLEDYFIALFCEIGSNPLLVIVNTFSNINTDVKECLEKVMPVQVDKLSTFKTEAQLQNRVKHFWLESDNQMLVLQCDVTTKNSGCIKLAKFIIEHYRNEFLRIKTPKMKAKHACIILHIHREQETKFLSFNFMCGWRQVTIETLVPQEKHLSALLDGSLINIMKSTYSFDEILKQELLWCLRCINYPSTEDSINHINSEIFKHPIFIECLKEKTLILIDEKPSTDWQYHVASNKQLLYPYSSFSAALQAYICSLVRGLIAKMLYSLEKLSAIKTFFGIDQLENRIESLHTFWKDMFNDPKVMAIDDLLEPNPDIYTLPQIYNLRFPFSYYFMKRIDDFKEMYLEEISKLKQEKDNCDEFGELQPFVEDTTYRIFKSNILSSILHLQDAPLEEFSELYFNDFVTVISNIEEDKKDVKLLSLIIQQLLEGKINDPVYLHVYWWTNSSTILANFQLAQICPAIFNDFTEMTANYTFQDFPIQEVTIIMLKKLSGINIHQIDQWQKQATKLITYAEKQMQSQKIPSFELLRICNDLASKSVSLSDIKKMVKLGQTSDGLKILSEK</sequence>
<keyword evidence="4" id="KW-1185">Reference proteome</keyword>
<gene>
    <name evidence="3" type="ORF">Glove_132g32</name>
</gene>
<dbReference type="SMART" id="SM00382">
    <property type="entry name" value="AAA"/>
    <property type="match status" value="2"/>
</dbReference>
<proteinExistence type="predicted"/>
<dbReference type="GO" id="GO:0016887">
    <property type="term" value="F:ATP hydrolysis activity"/>
    <property type="evidence" value="ECO:0007669"/>
    <property type="project" value="InterPro"/>
</dbReference>
<dbReference type="Proteomes" id="UP000266861">
    <property type="component" value="Unassembled WGS sequence"/>
</dbReference>
<dbReference type="GO" id="GO:0004842">
    <property type="term" value="F:ubiquitin-protein transferase activity"/>
    <property type="evidence" value="ECO:0007669"/>
    <property type="project" value="InterPro"/>
</dbReference>
<feature type="domain" description="AAA+ ATPase" evidence="2">
    <location>
        <begin position="1838"/>
        <end position="1972"/>
    </location>
</feature>
<comment type="caution">
    <text evidence="3">The sequence shown here is derived from an EMBL/GenBank/DDBJ whole genome shotgun (WGS) entry which is preliminary data.</text>
</comment>
<accession>A0A397IZZ6</accession>